<dbReference type="Proteomes" id="UP000054279">
    <property type="component" value="Unassembled WGS sequence"/>
</dbReference>
<dbReference type="EMBL" id="KN837198">
    <property type="protein sequence ID" value="KIJ34580.1"/>
    <property type="molecule type" value="Genomic_DNA"/>
</dbReference>
<name>A0A0C9VAR1_SPHS4</name>
<protein>
    <submittedName>
        <fullName evidence="1">Unplaced genomic scaffold SPHSTscaffold_123, whole genome shotgun sequence</fullName>
    </submittedName>
</protein>
<organism evidence="1 2">
    <name type="scientific">Sphaerobolus stellatus (strain SS14)</name>
    <dbReference type="NCBI Taxonomy" id="990650"/>
    <lineage>
        <taxon>Eukaryota</taxon>
        <taxon>Fungi</taxon>
        <taxon>Dikarya</taxon>
        <taxon>Basidiomycota</taxon>
        <taxon>Agaricomycotina</taxon>
        <taxon>Agaricomycetes</taxon>
        <taxon>Phallomycetidae</taxon>
        <taxon>Geastrales</taxon>
        <taxon>Sphaerobolaceae</taxon>
        <taxon>Sphaerobolus</taxon>
    </lineage>
</organism>
<sequence length="109" mass="12006">MAWTILDNGGIAVLDRNLNPDICSYLRDIESVSCIIPFHAIEEMVRSLAILSQELPMADFLLLQGLHIDYGQCVVEEGDIFPDADISPMLKALEDDFPGVDLSITIGDL</sequence>
<accession>A0A0C9VAR1</accession>
<reference evidence="1 2" key="1">
    <citation type="submission" date="2014-06" db="EMBL/GenBank/DDBJ databases">
        <title>Evolutionary Origins and Diversification of the Mycorrhizal Mutualists.</title>
        <authorList>
            <consortium name="DOE Joint Genome Institute"/>
            <consortium name="Mycorrhizal Genomics Consortium"/>
            <person name="Kohler A."/>
            <person name="Kuo A."/>
            <person name="Nagy L.G."/>
            <person name="Floudas D."/>
            <person name="Copeland A."/>
            <person name="Barry K.W."/>
            <person name="Cichocki N."/>
            <person name="Veneault-Fourrey C."/>
            <person name="LaButti K."/>
            <person name="Lindquist E.A."/>
            <person name="Lipzen A."/>
            <person name="Lundell T."/>
            <person name="Morin E."/>
            <person name="Murat C."/>
            <person name="Riley R."/>
            <person name="Ohm R."/>
            <person name="Sun H."/>
            <person name="Tunlid A."/>
            <person name="Henrissat B."/>
            <person name="Grigoriev I.V."/>
            <person name="Hibbett D.S."/>
            <person name="Martin F."/>
        </authorList>
    </citation>
    <scope>NUCLEOTIDE SEQUENCE [LARGE SCALE GENOMIC DNA]</scope>
    <source>
        <strain evidence="1 2">SS14</strain>
    </source>
</reference>
<evidence type="ECO:0000313" key="1">
    <source>
        <dbReference type="EMBL" id="KIJ34580.1"/>
    </source>
</evidence>
<proteinExistence type="predicted"/>
<keyword evidence="2" id="KW-1185">Reference proteome</keyword>
<gene>
    <name evidence="1" type="ORF">M422DRAFT_263360</name>
</gene>
<evidence type="ECO:0000313" key="2">
    <source>
        <dbReference type="Proteomes" id="UP000054279"/>
    </source>
</evidence>
<dbReference type="AlphaFoldDB" id="A0A0C9VAR1"/>
<dbReference type="HOGENOM" id="CLU_2185603_0_0_1"/>